<evidence type="ECO:0008006" key="3">
    <source>
        <dbReference type="Google" id="ProtNLM"/>
    </source>
</evidence>
<dbReference type="EMBL" id="BDSP01000177">
    <property type="protein sequence ID" value="GAX22035.1"/>
    <property type="molecule type" value="Genomic_DNA"/>
</dbReference>
<reference evidence="1 2" key="1">
    <citation type="journal article" date="2015" name="Plant Cell">
        <title>Oil accumulation by the oleaginous diatom Fistulifera solaris as revealed by the genome and transcriptome.</title>
        <authorList>
            <person name="Tanaka T."/>
            <person name="Maeda Y."/>
            <person name="Veluchamy A."/>
            <person name="Tanaka M."/>
            <person name="Abida H."/>
            <person name="Marechal E."/>
            <person name="Bowler C."/>
            <person name="Muto M."/>
            <person name="Sunaga Y."/>
            <person name="Tanaka M."/>
            <person name="Yoshino T."/>
            <person name="Taniguchi T."/>
            <person name="Fukuda Y."/>
            <person name="Nemoto M."/>
            <person name="Matsumoto M."/>
            <person name="Wong P.S."/>
            <person name="Aburatani S."/>
            <person name="Fujibuchi W."/>
        </authorList>
    </citation>
    <scope>NUCLEOTIDE SEQUENCE [LARGE SCALE GENOMIC DNA]</scope>
    <source>
        <strain evidence="1 2">JPCC DA0580</strain>
    </source>
</reference>
<sequence>MPQLRALGFCGADDSVHPHHLVVLAQAYPCVEFGVLFRPDLEGQPRYATMAWVERLSNAMTLCSGMKLAAHLCGSRVNDVLQGDTAFIEQLQKWGFKRVQINATAVNGVDTSRLAEAVPVLCDIISKYPALEFILQKNDETEPLYNGLLLHFVSGERTFPANLSFLVDESKGTGVAPTKSWPSATDAYPIGYAGGIGPANIQQVLKETSVAAGEHPFWIDMESSLRSIKNGVDVFDLDKCFLVIEAACEAGLMERPHYLVASDKE</sequence>
<gene>
    <name evidence="1" type="ORF">FisN_6Hh282</name>
</gene>
<protein>
    <recommendedName>
        <fullName evidence="3">Phosphoribosylanthranilate isomerase</fullName>
    </recommendedName>
</protein>
<keyword evidence="2" id="KW-1185">Reference proteome</keyword>
<organism evidence="1 2">
    <name type="scientific">Fistulifera solaris</name>
    <name type="common">Oleaginous diatom</name>
    <dbReference type="NCBI Taxonomy" id="1519565"/>
    <lineage>
        <taxon>Eukaryota</taxon>
        <taxon>Sar</taxon>
        <taxon>Stramenopiles</taxon>
        <taxon>Ochrophyta</taxon>
        <taxon>Bacillariophyta</taxon>
        <taxon>Bacillariophyceae</taxon>
        <taxon>Bacillariophycidae</taxon>
        <taxon>Naviculales</taxon>
        <taxon>Naviculaceae</taxon>
        <taxon>Fistulifera</taxon>
    </lineage>
</organism>
<evidence type="ECO:0000313" key="2">
    <source>
        <dbReference type="Proteomes" id="UP000198406"/>
    </source>
</evidence>
<accession>A0A1Z5K777</accession>
<dbReference type="InParanoid" id="A0A1Z5K777"/>
<dbReference type="AlphaFoldDB" id="A0A1Z5K777"/>
<comment type="caution">
    <text evidence="1">The sequence shown here is derived from an EMBL/GenBank/DDBJ whole genome shotgun (WGS) entry which is preliminary data.</text>
</comment>
<dbReference type="OrthoDB" id="190072at2759"/>
<dbReference type="Proteomes" id="UP000198406">
    <property type="component" value="Unassembled WGS sequence"/>
</dbReference>
<evidence type="ECO:0000313" key="1">
    <source>
        <dbReference type="EMBL" id="GAX22035.1"/>
    </source>
</evidence>
<name>A0A1Z5K777_FISSO</name>
<proteinExistence type="predicted"/>